<dbReference type="PRINTS" id="PR00344">
    <property type="entry name" value="BCTRLSENSOR"/>
</dbReference>
<sequence length="525" mass="58260">MSCLEGDELELLIDALTDPLLACDGREHILYITPAAERLLGWKGEELRGQPFSLLVPPRLQTLDGNSLLRYLLARQQQQPGHSTLLPLKRRGGEELLLEITTGQAQRHGQQRIVLSLRRAPEAPSFSPEPLQQEVSLELWQSGHLGAARKPDMAERRYQTIVENAPLGIFHFDKTPVITACNDYFVRITGSSKQLLIGLNLLTLKDPRITHCISATLSGKHSHYEGDYASVTASKVTPVRIHFAPCHDGSGQVAGGVGIVEDITERKKVEREHARLFREAQEAVRVREDFLTIASHELKTPLTPLSLRLANLERRLERGEPVDPSSLRHARQHLLRLTSLINDLLDASRIESGGLALQPQPTRLDLLTEHVIHVTEGLYEAGHRILFHAPATPLQVLGDPYRLEQVIANLLENALKYSPDGGTIHVSLEPRGDTALLSVSDPGIGIPADQQEHLFERYFRARNVSPRSYGGLGLGLYICRDIVARHGGRIWVESEVDRGSTFYVALPTLPSAQAQPEQASSHTVH</sequence>
<dbReference type="CDD" id="cd00082">
    <property type="entry name" value="HisKA"/>
    <property type="match status" value="1"/>
</dbReference>
<feature type="domain" description="PAC" evidence="8">
    <location>
        <begin position="222"/>
        <end position="275"/>
    </location>
</feature>
<dbReference type="InterPro" id="IPR036890">
    <property type="entry name" value="HATPase_C_sf"/>
</dbReference>
<dbReference type="AlphaFoldDB" id="A0A085WTM1"/>
<dbReference type="FunFam" id="3.30.565.10:FF:000006">
    <property type="entry name" value="Sensor histidine kinase WalK"/>
    <property type="match status" value="1"/>
</dbReference>
<organism evidence="9 10">
    <name type="scientific">Hyalangium minutum</name>
    <dbReference type="NCBI Taxonomy" id="394096"/>
    <lineage>
        <taxon>Bacteria</taxon>
        <taxon>Pseudomonadati</taxon>
        <taxon>Myxococcota</taxon>
        <taxon>Myxococcia</taxon>
        <taxon>Myxococcales</taxon>
        <taxon>Cystobacterineae</taxon>
        <taxon>Archangiaceae</taxon>
        <taxon>Hyalangium</taxon>
    </lineage>
</organism>
<dbReference type="InterPro" id="IPR003594">
    <property type="entry name" value="HATPase_dom"/>
</dbReference>
<dbReference type="InterPro" id="IPR004358">
    <property type="entry name" value="Sig_transdc_His_kin-like_C"/>
</dbReference>
<evidence type="ECO:0000256" key="1">
    <source>
        <dbReference type="ARBA" id="ARBA00000085"/>
    </source>
</evidence>
<dbReference type="GO" id="GO:0009927">
    <property type="term" value="F:histidine phosphotransfer kinase activity"/>
    <property type="evidence" value="ECO:0007669"/>
    <property type="project" value="TreeGrafter"/>
</dbReference>
<proteinExistence type="predicted"/>
<dbReference type="SUPFAM" id="SSF55874">
    <property type="entry name" value="ATPase domain of HSP90 chaperone/DNA topoisomerase II/histidine kinase"/>
    <property type="match status" value="1"/>
</dbReference>
<evidence type="ECO:0000256" key="2">
    <source>
        <dbReference type="ARBA" id="ARBA00012438"/>
    </source>
</evidence>
<dbReference type="SUPFAM" id="SSF47384">
    <property type="entry name" value="Homodimeric domain of signal transducing histidine kinase"/>
    <property type="match status" value="1"/>
</dbReference>
<dbReference type="CDD" id="cd00130">
    <property type="entry name" value="PAS"/>
    <property type="match status" value="1"/>
</dbReference>
<dbReference type="SUPFAM" id="SSF55785">
    <property type="entry name" value="PYP-like sensor domain (PAS domain)"/>
    <property type="match status" value="2"/>
</dbReference>
<dbReference type="PROSITE" id="PS50113">
    <property type="entry name" value="PAC"/>
    <property type="match status" value="1"/>
</dbReference>
<evidence type="ECO:0000259" key="7">
    <source>
        <dbReference type="PROSITE" id="PS50112"/>
    </source>
</evidence>
<protein>
    <recommendedName>
        <fullName evidence="2">histidine kinase</fullName>
        <ecNumber evidence="2">2.7.13.3</ecNumber>
    </recommendedName>
</protein>
<feature type="domain" description="PAS" evidence="7">
    <location>
        <begin position="154"/>
        <end position="202"/>
    </location>
</feature>
<evidence type="ECO:0000256" key="5">
    <source>
        <dbReference type="ARBA" id="ARBA00022777"/>
    </source>
</evidence>
<evidence type="ECO:0000256" key="3">
    <source>
        <dbReference type="ARBA" id="ARBA00022553"/>
    </source>
</evidence>
<dbReference type="InterPro" id="IPR000014">
    <property type="entry name" value="PAS"/>
</dbReference>
<dbReference type="Gene3D" id="1.10.287.130">
    <property type="match status" value="1"/>
</dbReference>
<evidence type="ECO:0000313" key="9">
    <source>
        <dbReference type="EMBL" id="KFE71034.1"/>
    </source>
</evidence>
<dbReference type="Gene3D" id="3.30.450.20">
    <property type="entry name" value="PAS domain"/>
    <property type="match status" value="2"/>
</dbReference>
<dbReference type="EC" id="2.7.13.3" evidence="2"/>
<keyword evidence="3" id="KW-0597">Phosphoprotein</keyword>
<dbReference type="GO" id="GO:0000155">
    <property type="term" value="F:phosphorelay sensor kinase activity"/>
    <property type="evidence" value="ECO:0007669"/>
    <property type="project" value="InterPro"/>
</dbReference>
<accession>A0A085WTM1</accession>
<dbReference type="Proteomes" id="UP000028725">
    <property type="component" value="Unassembled WGS sequence"/>
</dbReference>
<feature type="domain" description="PAS" evidence="7">
    <location>
        <begin position="5"/>
        <end position="76"/>
    </location>
</feature>
<dbReference type="Pfam" id="PF13426">
    <property type="entry name" value="PAS_9"/>
    <property type="match status" value="1"/>
</dbReference>
<dbReference type="Pfam" id="PF02518">
    <property type="entry name" value="HATPase_c"/>
    <property type="match status" value="1"/>
</dbReference>
<evidence type="ECO:0000259" key="8">
    <source>
        <dbReference type="PROSITE" id="PS50113"/>
    </source>
</evidence>
<dbReference type="InterPro" id="IPR035965">
    <property type="entry name" value="PAS-like_dom_sf"/>
</dbReference>
<evidence type="ECO:0000313" key="10">
    <source>
        <dbReference type="Proteomes" id="UP000028725"/>
    </source>
</evidence>
<dbReference type="CDD" id="cd00075">
    <property type="entry name" value="HATPase"/>
    <property type="match status" value="1"/>
</dbReference>
<evidence type="ECO:0000259" key="6">
    <source>
        <dbReference type="PROSITE" id="PS50109"/>
    </source>
</evidence>
<feature type="domain" description="Histidine kinase" evidence="6">
    <location>
        <begin position="293"/>
        <end position="510"/>
    </location>
</feature>
<dbReference type="STRING" id="394096.DB31_3164"/>
<dbReference type="GO" id="GO:0005886">
    <property type="term" value="C:plasma membrane"/>
    <property type="evidence" value="ECO:0007669"/>
    <property type="project" value="TreeGrafter"/>
</dbReference>
<name>A0A085WTM1_9BACT</name>
<dbReference type="Pfam" id="PF00989">
    <property type="entry name" value="PAS"/>
    <property type="match status" value="1"/>
</dbReference>
<dbReference type="Gene3D" id="3.30.565.10">
    <property type="entry name" value="Histidine kinase-like ATPase, C-terminal domain"/>
    <property type="match status" value="1"/>
</dbReference>
<comment type="caution">
    <text evidence="9">The sequence shown here is derived from an EMBL/GenBank/DDBJ whole genome shotgun (WGS) entry which is preliminary data.</text>
</comment>
<dbReference type="PROSITE" id="PS50109">
    <property type="entry name" value="HIS_KIN"/>
    <property type="match status" value="1"/>
</dbReference>
<dbReference type="PANTHER" id="PTHR43047">
    <property type="entry name" value="TWO-COMPONENT HISTIDINE PROTEIN KINASE"/>
    <property type="match status" value="1"/>
</dbReference>
<reference evidence="9 10" key="1">
    <citation type="submission" date="2014-04" db="EMBL/GenBank/DDBJ databases">
        <title>Genome assembly of Hyalangium minutum DSM 14724.</title>
        <authorList>
            <person name="Sharma G."/>
            <person name="Subramanian S."/>
        </authorList>
    </citation>
    <scope>NUCLEOTIDE SEQUENCE [LARGE SCALE GENOMIC DNA]</scope>
    <source>
        <strain evidence="9 10">DSM 14724</strain>
    </source>
</reference>
<evidence type="ECO:0000256" key="4">
    <source>
        <dbReference type="ARBA" id="ARBA00022679"/>
    </source>
</evidence>
<dbReference type="PROSITE" id="PS50112">
    <property type="entry name" value="PAS"/>
    <property type="match status" value="2"/>
</dbReference>
<keyword evidence="4" id="KW-0808">Transferase</keyword>
<dbReference type="PANTHER" id="PTHR43047:SF72">
    <property type="entry name" value="OSMOSENSING HISTIDINE PROTEIN KINASE SLN1"/>
    <property type="match status" value="1"/>
</dbReference>
<dbReference type="SMART" id="SM00091">
    <property type="entry name" value="PAS"/>
    <property type="match status" value="2"/>
</dbReference>
<dbReference type="InterPro" id="IPR000700">
    <property type="entry name" value="PAS-assoc_C"/>
</dbReference>
<keyword evidence="5 9" id="KW-0418">Kinase</keyword>
<dbReference type="Pfam" id="PF00512">
    <property type="entry name" value="HisKA"/>
    <property type="match status" value="1"/>
</dbReference>
<dbReference type="SMART" id="SM00387">
    <property type="entry name" value="HATPase_c"/>
    <property type="match status" value="1"/>
</dbReference>
<dbReference type="InterPro" id="IPR013767">
    <property type="entry name" value="PAS_fold"/>
</dbReference>
<dbReference type="InterPro" id="IPR005467">
    <property type="entry name" value="His_kinase_dom"/>
</dbReference>
<gene>
    <name evidence="9" type="ORF">DB31_3164</name>
</gene>
<dbReference type="GO" id="GO:0006355">
    <property type="term" value="P:regulation of DNA-templated transcription"/>
    <property type="evidence" value="ECO:0007669"/>
    <property type="project" value="InterPro"/>
</dbReference>
<dbReference type="InterPro" id="IPR036097">
    <property type="entry name" value="HisK_dim/P_sf"/>
</dbReference>
<dbReference type="NCBIfam" id="TIGR00229">
    <property type="entry name" value="sensory_box"/>
    <property type="match status" value="2"/>
</dbReference>
<keyword evidence="10" id="KW-1185">Reference proteome</keyword>
<dbReference type="RefSeq" id="WP_240486512.1">
    <property type="nucleotide sequence ID" value="NZ_JMCB01000002.1"/>
</dbReference>
<dbReference type="EMBL" id="JMCB01000002">
    <property type="protein sequence ID" value="KFE71034.1"/>
    <property type="molecule type" value="Genomic_DNA"/>
</dbReference>
<comment type="catalytic activity">
    <reaction evidence="1">
        <text>ATP + protein L-histidine = ADP + protein N-phospho-L-histidine.</text>
        <dbReference type="EC" id="2.7.13.3"/>
    </reaction>
</comment>
<dbReference type="InterPro" id="IPR003661">
    <property type="entry name" value="HisK_dim/P_dom"/>
</dbReference>
<dbReference type="SMART" id="SM00388">
    <property type="entry name" value="HisKA"/>
    <property type="match status" value="1"/>
</dbReference>